<organism evidence="1 2">
    <name type="scientific">Agrocybe pediades</name>
    <dbReference type="NCBI Taxonomy" id="84607"/>
    <lineage>
        <taxon>Eukaryota</taxon>
        <taxon>Fungi</taxon>
        <taxon>Dikarya</taxon>
        <taxon>Basidiomycota</taxon>
        <taxon>Agaricomycotina</taxon>
        <taxon>Agaricomycetes</taxon>
        <taxon>Agaricomycetidae</taxon>
        <taxon>Agaricales</taxon>
        <taxon>Agaricineae</taxon>
        <taxon>Strophariaceae</taxon>
        <taxon>Agrocybe</taxon>
    </lineage>
</organism>
<evidence type="ECO:0000313" key="2">
    <source>
        <dbReference type="Proteomes" id="UP000521872"/>
    </source>
</evidence>
<dbReference type="EMBL" id="JAACJL010000046">
    <property type="protein sequence ID" value="KAF4613000.1"/>
    <property type="molecule type" value="Genomic_DNA"/>
</dbReference>
<keyword evidence="2" id="KW-1185">Reference proteome</keyword>
<evidence type="ECO:0000313" key="1">
    <source>
        <dbReference type="EMBL" id="KAF4613000.1"/>
    </source>
</evidence>
<accession>A0A8H4QLQ3</accession>
<proteinExistence type="predicted"/>
<name>A0A8H4QLQ3_9AGAR</name>
<dbReference type="Proteomes" id="UP000521872">
    <property type="component" value="Unassembled WGS sequence"/>
</dbReference>
<dbReference type="AlphaFoldDB" id="A0A8H4QLQ3"/>
<reference evidence="1 2" key="1">
    <citation type="submission" date="2019-12" db="EMBL/GenBank/DDBJ databases">
        <authorList>
            <person name="Floudas D."/>
            <person name="Bentzer J."/>
            <person name="Ahren D."/>
            <person name="Johansson T."/>
            <person name="Persson P."/>
            <person name="Tunlid A."/>
        </authorList>
    </citation>
    <scope>NUCLEOTIDE SEQUENCE [LARGE SCALE GENOMIC DNA]</scope>
    <source>
        <strain evidence="1 2">CBS 102.39</strain>
    </source>
</reference>
<protein>
    <submittedName>
        <fullName evidence="1">Uncharacterized protein</fullName>
    </submittedName>
</protein>
<gene>
    <name evidence="1" type="ORF">D9613_010743</name>
</gene>
<sequence>MGNTSLSKSFYTNIPQYNMFPLLSVIGFAFDMASASGCINKSVVYTIDLHPSNGGPVIQMRTLKCLDNNNSTQTRNAREEEKRDSFNLLEERTDSRCTASVCYCGIGCVFNGCMPVSQPIRSSDCNSIISSLAALPGTFSIQAGDGIGFAFESCEYTLFSTPETQYCFSDMRVQFMSTVHGEGIIPRLSKMERTLLSLAYPSLWGKLIHISKSQSVTWTGKLLERSNASHSLWLECDINLDCDGRHQSDGRAVKSSDEVEVTTVTMIPNKAAQ</sequence>
<comment type="caution">
    <text evidence="1">The sequence shown here is derived from an EMBL/GenBank/DDBJ whole genome shotgun (WGS) entry which is preliminary data.</text>
</comment>